<dbReference type="AlphaFoldDB" id="A0A2P2QTS3"/>
<sequence>MQTSGMTFGLLSRLSLR</sequence>
<accession>A0A2P2QTS3</accession>
<protein>
    <submittedName>
        <fullName evidence="1">Uncharacterized protein</fullName>
    </submittedName>
</protein>
<name>A0A2P2QTS3_RHIMU</name>
<proteinExistence type="predicted"/>
<organism evidence="1">
    <name type="scientific">Rhizophora mucronata</name>
    <name type="common">Asiatic mangrove</name>
    <dbReference type="NCBI Taxonomy" id="61149"/>
    <lineage>
        <taxon>Eukaryota</taxon>
        <taxon>Viridiplantae</taxon>
        <taxon>Streptophyta</taxon>
        <taxon>Embryophyta</taxon>
        <taxon>Tracheophyta</taxon>
        <taxon>Spermatophyta</taxon>
        <taxon>Magnoliopsida</taxon>
        <taxon>eudicotyledons</taxon>
        <taxon>Gunneridae</taxon>
        <taxon>Pentapetalae</taxon>
        <taxon>rosids</taxon>
        <taxon>fabids</taxon>
        <taxon>Malpighiales</taxon>
        <taxon>Rhizophoraceae</taxon>
        <taxon>Rhizophora</taxon>
    </lineage>
</organism>
<evidence type="ECO:0000313" key="1">
    <source>
        <dbReference type="EMBL" id="MBX70403.1"/>
    </source>
</evidence>
<dbReference type="EMBL" id="GGEC01089919">
    <property type="protein sequence ID" value="MBX70403.1"/>
    <property type="molecule type" value="Transcribed_RNA"/>
</dbReference>
<reference evidence="1" key="1">
    <citation type="submission" date="2018-02" db="EMBL/GenBank/DDBJ databases">
        <title>Rhizophora mucronata_Transcriptome.</title>
        <authorList>
            <person name="Meera S.P."/>
            <person name="Sreeshan A."/>
            <person name="Augustine A."/>
        </authorList>
    </citation>
    <scope>NUCLEOTIDE SEQUENCE</scope>
    <source>
        <tissue evidence="1">Leaf</tissue>
    </source>
</reference>